<accession>A0A7W8E798</accession>
<comment type="caution">
    <text evidence="2">The sequence shown here is derived from an EMBL/GenBank/DDBJ whole genome shotgun (WGS) entry which is preliminary data.</text>
</comment>
<feature type="transmembrane region" description="Helical" evidence="1">
    <location>
        <begin position="83"/>
        <end position="103"/>
    </location>
</feature>
<protein>
    <submittedName>
        <fullName evidence="2">Uncharacterized protein</fullName>
    </submittedName>
</protein>
<dbReference type="AlphaFoldDB" id="A0A7W8E798"/>
<evidence type="ECO:0000313" key="3">
    <source>
        <dbReference type="Proteomes" id="UP000540989"/>
    </source>
</evidence>
<dbReference type="EMBL" id="JACHIP010000047">
    <property type="protein sequence ID" value="MBB5061487.1"/>
    <property type="molecule type" value="Genomic_DNA"/>
</dbReference>
<dbReference type="RefSeq" id="WP_184224391.1">
    <property type="nucleotide sequence ID" value="NZ_JACHIP010000047.1"/>
</dbReference>
<evidence type="ECO:0000313" key="2">
    <source>
        <dbReference type="EMBL" id="MBB5061487.1"/>
    </source>
</evidence>
<organism evidence="2 3">
    <name type="scientific">Granulicella aggregans</name>
    <dbReference type="NCBI Taxonomy" id="474949"/>
    <lineage>
        <taxon>Bacteria</taxon>
        <taxon>Pseudomonadati</taxon>
        <taxon>Acidobacteriota</taxon>
        <taxon>Terriglobia</taxon>
        <taxon>Terriglobales</taxon>
        <taxon>Acidobacteriaceae</taxon>
        <taxon>Granulicella</taxon>
    </lineage>
</organism>
<keyword evidence="3" id="KW-1185">Reference proteome</keyword>
<evidence type="ECO:0000256" key="1">
    <source>
        <dbReference type="SAM" id="Phobius"/>
    </source>
</evidence>
<name>A0A7W8E798_9BACT</name>
<proteinExistence type="predicted"/>
<sequence>MDLIGSMAVYSLEQARGSMATGASTVTSIIVSIRDTDMLALCLATGIGLSIISNPTKHAMDKGMSARPAIAALANIELALRDAAVAITAVAIMAAVTAISHFGHLPLQKAMRREAGID</sequence>
<keyword evidence="1" id="KW-0812">Transmembrane</keyword>
<reference evidence="2 3" key="1">
    <citation type="submission" date="2020-08" db="EMBL/GenBank/DDBJ databases">
        <title>Genomic Encyclopedia of Type Strains, Phase IV (KMG-V): Genome sequencing to study the core and pangenomes of soil and plant-associated prokaryotes.</title>
        <authorList>
            <person name="Whitman W."/>
        </authorList>
    </citation>
    <scope>NUCLEOTIDE SEQUENCE [LARGE SCALE GENOMIC DNA]</scope>
    <source>
        <strain evidence="2 3">M8UP14</strain>
    </source>
</reference>
<keyword evidence="1" id="KW-0472">Membrane</keyword>
<dbReference type="Proteomes" id="UP000540989">
    <property type="component" value="Unassembled WGS sequence"/>
</dbReference>
<gene>
    <name evidence="2" type="ORF">HDF16_006223</name>
</gene>
<keyword evidence="1" id="KW-1133">Transmembrane helix</keyword>